<gene>
    <name evidence="1" type="ORF">FWILDA_LOCUS3562</name>
</gene>
<accession>A0A9W4WWA6</accession>
<name>A0A9W4WWA6_9GLOM</name>
<protein>
    <submittedName>
        <fullName evidence="1">15712_t:CDS:1</fullName>
    </submittedName>
</protein>
<sequence>MSSKRKNYEHKSRMSQYVQKINLNNTNRKTRKKPPKLCPECKETNNCVKTFAGKINKIEEVVDNYYKNTPKKNTVKFSMFNAKFTINEVPCEIEYDLSCFTFDELQNLVKLTTNDFNKNKISNKND</sequence>
<evidence type="ECO:0000313" key="1">
    <source>
        <dbReference type="EMBL" id="CAI2168397.1"/>
    </source>
</evidence>
<dbReference type="EMBL" id="CAMKVN010000482">
    <property type="protein sequence ID" value="CAI2168397.1"/>
    <property type="molecule type" value="Genomic_DNA"/>
</dbReference>
<reference evidence="1" key="1">
    <citation type="submission" date="2022-08" db="EMBL/GenBank/DDBJ databases">
        <authorList>
            <person name="Kallberg Y."/>
            <person name="Tangrot J."/>
            <person name="Rosling A."/>
        </authorList>
    </citation>
    <scope>NUCLEOTIDE SEQUENCE</scope>
    <source>
        <strain evidence="1">Wild A</strain>
    </source>
</reference>
<dbReference type="AlphaFoldDB" id="A0A9W4WWA6"/>
<proteinExistence type="predicted"/>
<keyword evidence="2" id="KW-1185">Reference proteome</keyword>
<dbReference type="Proteomes" id="UP001153678">
    <property type="component" value="Unassembled WGS sequence"/>
</dbReference>
<organism evidence="1 2">
    <name type="scientific">Funneliformis geosporum</name>
    <dbReference type="NCBI Taxonomy" id="1117311"/>
    <lineage>
        <taxon>Eukaryota</taxon>
        <taxon>Fungi</taxon>
        <taxon>Fungi incertae sedis</taxon>
        <taxon>Mucoromycota</taxon>
        <taxon>Glomeromycotina</taxon>
        <taxon>Glomeromycetes</taxon>
        <taxon>Glomerales</taxon>
        <taxon>Glomeraceae</taxon>
        <taxon>Funneliformis</taxon>
    </lineage>
</organism>
<comment type="caution">
    <text evidence="1">The sequence shown here is derived from an EMBL/GenBank/DDBJ whole genome shotgun (WGS) entry which is preliminary data.</text>
</comment>
<dbReference type="OrthoDB" id="2459905at2759"/>
<evidence type="ECO:0000313" key="2">
    <source>
        <dbReference type="Proteomes" id="UP001153678"/>
    </source>
</evidence>